<gene>
    <name evidence="2" type="ordered locus">NT01EI_2387</name>
</gene>
<feature type="transmembrane region" description="Helical" evidence="1">
    <location>
        <begin position="14"/>
        <end position="35"/>
    </location>
</feature>
<proteinExistence type="predicted"/>
<dbReference type="KEGG" id="eic:NT01EI_2387"/>
<dbReference type="EMBL" id="CP001600">
    <property type="protein sequence ID" value="ACR69557.1"/>
    <property type="molecule type" value="Genomic_DNA"/>
</dbReference>
<reference evidence="2 3" key="2">
    <citation type="journal article" date="2012" name="J. Bacteriol.">
        <title>Genome Sequence of Edwardsiella ictaluri 93-146, a Strain Associated with a Natural Channel Catfish Outbreak of Enteric Septicemia of Catfish.</title>
        <authorList>
            <person name="Williams M.L."/>
            <person name="Gillaspy A.F."/>
            <person name="Dyer D.W."/>
            <person name="Thune R.L."/>
            <person name="Waldbieser G.C."/>
            <person name="Schuster S.C."/>
            <person name="Gipson J."/>
            <person name="Zaitshik J."/>
            <person name="Landry C."/>
            <person name="Banes M.M."/>
            <person name="Lawrence M.L."/>
        </authorList>
    </citation>
    <scope>NUCLEOTIDE SEQUENCE [LARGE SCALE GENOMIC DNA]</scope>
    <source>
        <strain evidence="2 3">93-146</strain>
    </source>
</reference>
<evidence type="ECO:0000313" key="3">
    <source>
        <dbReference type="Proteomes" id="UP000001485"/>
    </source>
</evidence>
<organism evidence="2 3">
    <name type="scientific">Edwardsiella ictaluri (strain 93-146)</name>
    <dbReference type="NCBI Taxonomy" id="634503"/>
    <lineage>
        <taxon>Bacteria</taxon>
        <taxon>Pseudomonadati</taxon>
        <taxon>Pseudomonadota</taxon>
        <taxon>Gammaproteobacteria</taxon>
        <taxon>Enterobacterales</taxon>
        <taxon>Hafniaceae</taxon>
        <taxon>Edwardsiella</taxon>
    </lineage>
</organism>
<name>C5BA77_EDWI9</name>
<evidence type="ECO:0000313" key="2">
    <source>
        <dbReference type="EMBL" id="ACR69557.1"/>
    </source>
</evidence>
<keyword evidence="1" id="KW-1133">Transmembrane helix</keyword>
<keyword evidence="1" id="KW-0472">Membrane</keyword>
<keyword evidence="1" id="KW-0812">Transmembrane</keyword>
<evidence type="ECO:0000256" key="1">
    <source>
        <dbReference type="SAM" id="Phobius"/>
    </source>
</evidence>
<reference evidence="3" key="1">
    <citation type="submission" date="2009-03" db="EMBL/GenBank/DDBJ databases">
        <title>Complete genome sequence of Edwardsiella ictaluri 93-146.</title>
        <authorList>
            <person name="Williams M.L."/>
            <person name="Gillaspy A.F."/>
            <person name="Dyer D.W."/>
            <person name="Thune R.L."/>
            <person name="Waldbieser G.C."/>
            <person name="Schuster S.C."/>
            <person name="Gipson J."/>
            <person name="Zaitshik J."/>
            <person name="Landry C."/>
            <person name="Lawrence M.L."/>
        </authorList>
    </citation>
    <scope>NUCLEOTIDE SEQUENCE [LARGE SCALE GENOMIC DNA]</scope>
    <source>
        <strain evidence="3">93-146</strain>
    </source>
</reference>
<dbReference type="Proteomes" id="UP000001485">
    <property type="component" value="Chromosome"/>
</dbReference>
<dbReference type="AlphaFoldDB" id="C5BA77"/>
<sequence length="39" mass="4369">MNISPWVGDCDPEAEWVMCPALGMPILAILFIFFLNQAD</sequence>
<dbReference type="HOGENOM" id="CLU_3308756_0_0_6"/>
<protein>
    <submittedName>
        <fullName evidence="2">Uncharacterized protein</fullName>
    </submittedName>
</protein>
<accession>C5BA77</accession>